<name>A0ABY0H0Z2_9PEZI</name>
<sequence>MDSFIQYLILVAGALFWTARWCDQLLCNFRRKNILELSPSLNRRPLAVVHARATYHPILLLVQLHITIVAFVLFYCQASALSCVTKDGRWDVTMLVIKFLSILIPFVPSMVIFNIIVFEGNPDYNYPDCLHKKFSRCDAGVGIAPPCLVLFAWVPLAVESYAHQGRSVSVASQWAQCCGIIGALLPLTAFYDREEWEVPGIVFYGLMALAEFVLCVSHLIWLSRTRKYRQDAAAQGITFDELADKYATVGFAFPFAASRKWTQRDPVRPRQASRPRSPDILLQTMPPRAAHISADDESLDDVPLEVLPPSASVRNMV</sequence>
<feature type="transmembrane region" description="Helical" evidence="1">
    <location>
        <begin position="6"/>
        <end position="22"/>
    </location>
</feature>
<evidence type="ECO:0000256" key="1">
    <source>
        <dbReference type="SAM" id="Phobius"/>
    </source>
</evidence>
<organism evidence="2 3">
    <name type="scientific">Monosporascus cannonballus</name>
    <dbReference type="NCBI Taxonomy" id="155416"/>
    <lineage>
        <taxon>Eukaryota</taxon>
        <taxon>Fungi</taxon>
        <taxon>Dikarya</taxon>
        <taxon>Ascomycota</taxon>
        <taxon>Pezizomycotina</taxon>
        <taxon>Sordariomycetes</taxon>
        <taxon>Xylariomycetidae</taxon>
        <taxon>Xylariales</taxon>
        <taxon>Xylariales incertae sedis</taxon>
        <taxon>Monosporascus</taxon>
    </lineage>
</organism>
<gene>
    <name evidence="2" type="ORF">DL762_007909</name>
</gene>
<reference evidence="2 3" key="1">
    <citation type="submission" date="2018-06" db="EMBL/GenBank/DDBJ databases">
        <title>Complete Genomes of Monosporascus.</title>
        <authorList>
            <person name="Robinson A.J."/>
            <person name="Natvig D.O."/>
        </authorList>
    </citation>
    <scope>NUCLEOTIDE SEQUENCE [LARGE SCALE GENOMIC DNA]</scope>
    <source>
        <strain evidence="2 3">CBS 609.92</strain>
    </source>
</reference>
<dbReference type="EMBL" id="QJNS01000308">
    <property type="protein sequence ID" value="RYO79936.1"/>
    <property type="molecule type" value="Genomic_DNA"/>
</dbReference>
<keyword evidence="1" id="KW-0472">Membrane</keyword>
<keyword evidence="3" id="KW-1185">Reference proteome</keyword>
<evidence type="ECO:0000313" key="2">
    <source>
        <dbReference type="EMBL" id="RYO79936.1"/>
    </source>
</evidence>
<feature type="transmembrane region" description="Helical" evidence="1">
    <location>
        <begin position="95"/>
        <end position="118"/>
    </location>
</feature>
<evidence type="ECO:0000313" key="3">
    <source>
        <dbReference type="Proteomes" id="UP000294003"/>
    </source>
</evidence>
<proteinExistence type="predicted"/>
<feature type="transmembrane region" description="Helical" evidence="1">
    <location>
        <begin position="139"/>
        <end position="158"/>
    </location>
</feature>
<protein>
    <submittedName>
        <fullName evidence="2">Uncharacterized protein</fullName>
    </submittedName>
</protein>
<accession>A0ABY0H0Z2</accession>
<feature type="transmembrane region" description="Helical" evidence="1">
    <location>
        <begin position="201"/>
        <end position="222"/>
    </location>
</feature>
<dbReference type="Proteomes" id="UP000294003">
    <property type="component" value="Unassembled WGS sequence"/>
</dbReference>
<keyword evidence="1" id="KW-0812">Transmembrane</keyword>
<keyword evidence="1" id="KW-1133">Transmembrane helix</keyword>
<comment type="caution">
    <text evidence="2">The sequence shown here is derived from an EMBL/GenBank/DDBJ whole genome shotgun (WGS) entry which is preliminary data.</text>
</comment>
<feature type="transmembrane region" description="Helical" evidence="1">
    <location>
        <begin position="53"/>
        <end position="75"/>
    </location>
</feature>